<keyword evidence="4" id="KW-0804">Transcription</keyword>
<sequence length="286" mass="31809">MSIPTLKNNFGSVTACCDQTPASNKRRVIRELVEGQHCAAELQAIVDQNYSQIGASAEELVHKILRSFDQTISMLIVDGEVSQNWDGCRSQDSSQSSKVPAAVSKDGGRGCYKRKRGVETWTIVSDKMEDGHAWRKYGQKTILNCKHPRSYFKCTHKSDQGCRAMKQVQRTEDDSQMYHITYIGTHTCIDSSPRGTIPSSNSGIPFEKHHSNTFNNSSLALKFEYEKGMTPSYVTGLDSMTEWEDVILGGFGCGYGDSVSNNETSCLNLELGWLDHGFEFDGGEFV</sequence>
<reference evidence="7" key="1">
    <citation type="submission" date="2019-09" db="EMBL/GenBank/DDBJ databases">
        <title>Draft genome information of white flower Hibiscus syriacus.</title>
        <authorList>
            <person name="Kim Y.-M."/>
        </authorList>
    </citation>
    <scope>NUCLEOTIDE SEQUENCE [LARGE SCALE GENOMIC DNA]</scope>
    <source>
        <strain evidence="7">YM2019G1</strain>
    </source>
</reference>
<dbReference type="GO" id="GO:0043565">
    <property type="term" value="F:sequence-specific DNA binding"/>
    <property type="evidence" value="ECO:0007669"/>
    <property type="project" value="InterPro"/>
</dbReference>
<dbReference type="GO" id="GO:0003700">
    <property type="term" value="F:DNA-binding transcription factor activity"/>
    <property type="evidence" value="ECO:0007669"/>
    <property type="project" value="InterPro"/>
</dbReference>
<dbReference type="SMART" id="SM00774">
    <property type="entry name" value="WRKY"/>
    <property type="match status" value="1"/>
</dbReference>
<organism evidence="7 8">
    <name type="scientific">Hibiscus syriacus</name>
    <name type="common">Rose of Sharon</name>
    <dbReference type="NCBI Taxonomy" id="106335"/>
    <lineage>
        <taxon>Eukaryota</taxon>
        <taxon>Viridiplantae</taxon>
        <taxon>Streptophyta</taxon>
        <taxon>Embryophyta</taxon>
        <taxon>Tracheophyta</taxon>
        <taxon>Spermatophyta</taxon>
        <taxon>Magnoliopsida</taxon>
        <taxon>eudicotyledons</taxon>
        <taxon>Gunneridae</taxon>
        <taxon>Pentapetalae</taxon>
        <taxon>rosids</taxon>
        <taxon>malvids</taxon>
        <taxon>Malvales</taxon>
        <taxon>Malvaceae</taxon>
        <taxon>Malvoideae</taxon>
        <taxon>Hibiscus</taxon>
    </lineage>
</organism>
<dbReference type="GO" id="GO:0005634">
    <property type="term" value="C:nucleus"/>
    <property type="evidence" value="ECO:0007669"/>
    <property type="project" value="UniProtKB-SubCell"/>
</dbReference>
<dbReference type="PROSITE" id="PS50811">
    <property type="entry name" value="WRKY"/>
    <property type="match status" value="1"/>
</dbReference>
<dbReference type="SUPFAM" id="SSF118290">
    <property type="entry name" value="WRKY DNA-binding domain"/>
    <property type="match status" value="1"/>
</dbReference>
<evidence type="ECO:0000259" key="6">
    <source>
        <dbReference type="PROSITE" id="PS50811"/>
    </source>
</evidence>
<dbReference type="InterPro" id="IPR003657">
    <property type="entry name" value="WRKY_dom"/>
</dbReference>
<protein>
    <recommendedName>
        <fullName evidence="6">WRKY domain-containing protein</fullName>
    </recommendedName>
</protein>
<evidence type="ECO:0000313" key="8">
    <source>
        <dbReference type="Proteomes" id="UP000436088"/>
    </source>
</evidence>
<comment type="subcellular location">
    <subcellularLocation>
        <location evidence="1">Nucleus</location>
    </subcellularLocation>
</comment>
<dbReference type="Gene3D" id="2.20.25.80">
    <property type="entry name" value="WRKY domain"/>
    <property type="match status" value="1"/>
</dbReference>
<dbReference type="InterPro" id="IPR036576">
    <property type="entry name" value="WRKY_dom_sf"/>
</dbReference>
<evidence type="ECO:0000256" key="2">
    <source>
        <dbReference type="ARBA" id="ARBA00023015"/>
    </source>
</evidence>
<accession>A0A6A2WBV4</accession>
<keyword evidence="3" id="KW-0238">DNA-binding</keyword>
<dbReference type="InterPro" id="IPR044810">
    <property type="entry name" value="WRKY_plant"/>
</dbReference>
<evidence type="ECO:0000256" key="5">
    <source>
        <dbReference type="ARBA" id="ARBA00023242"/>
    </source>
</evidence>
<evidence type="ECO:0000256" key="4">
    <source>
        <dbReference type="ARBA" id="ARBA00023163"/>
    </source>
</evidence>
<proteinExistence type="predicted"/>
<dbReference type="OrthoDB" id="2021064at2759"/>
<evidence type="ECO:0000313" key="7">
    <source>
        <dbReference type="EMBL" id="KAE8655532.1"/>
    </source>
</evidence>
<dbReference type="PANTHER" id="PTHR31282">
    <property type="entry name" value="WRKY TRANSCRIPTION FACTOR 21-RELATED"/>
    <property type="match status" value="1"/>
</dbReference>
<gene>
    <name evidence="7" type="ORF">F3Y22_tig00117026pilonHSYRG00134</name>
</gene>
<dbReference type="AlphaFoldDB" id="A0A6A2WBV4"/>
<keyword evidence="5" id="KW-0539">Nucleus</keyword>
<dbReference type="EMBL" id="VEPZ02001778">
    <property type="protein sequence ID" value="KAE8655532.1"/>
    <property type="molecule type" value="Genomic_DNA"/>
</dbReference>
<keyword evidence="2" id="KW-0805">Transcription regulation</keyword>
<comment type="caution">
    <text evidence="7">The sequence shown here is derived from an EMBL/GenBank/DDBJ whole genome shotgun (WGS) entry which is preliminary data.</text>
</comment>
<evidence type="ECO:0000256" key="3">
    <source>
        <dbReference type="ARBA" id="ARBA00023125"/>
    </source>
</evidence>
<dbReference type="Pfam" id="PF03106">
    <property type="entry name" value="WRKY"/>
    <property type="match status" value="1"/>
</dbReference>
<evidence type="ECO:0000256" key="1">
    <source>
        <dbReference type="ARBA" id="ARBA00004123"/>
    </source>
</evidence>
<name>A0A6A2WBV4_HIBSY</name>
<dbReference type="Proteomes" id="UP000436088">
    <property type="component" value="Unassembled WGS sequence"/>
</dbReference>
<feature type="domain" description="WRKY" evidence="6">
    <location>
        <begin position="123"/>
        <end position="186"/>
    </location>
</feature>
<keyword evidence="8" id="KW-1185">Reference proteome</keyword>